<gene>
    <name evidence="1" type="ORF">K3G42_032243</name>
</gene>
<name>A0ACB8EMI3_9SAUR</name>
<evidence type="ECO:0000313" key="2">
    <source>
        <dbReference type="Proteomes" id="UP000827872"/>
    </source>
</evidence>
<evidence type="ECO:0000313" key="1">
    <source>
        <dbReference type="EMBL" id="KAH7993769.1"/>
    </source>
</evidence>
<dbReference type="Proteomes" id="UP000827872">
    <property type="component" value="Linkage Group LG03"/>
</dbReference>
<dbReference type="EMBL" id="CM037616">
    <property type="protein sequence ID" value="KAH7993769.1"/>
    <property type="molecule type" value="Genomic_DNA"/>
</dbReference>
<reference evidence="1" key="1">
    <citation type="submission" date="2021-08" db="EMBL/GenBank/DDBJ databases">
        <title>The first chromosome-level gecko genome reveals the dynamic sex chromosomes of Neotropical dwarf geckos (Sphaerodactylidae: Sphaerodactylus).</title>
        <authorList>
            <person name="Pinto B.J."/>
            <person name="Keating S.E."/>
            <person name="Gamble T."/>
        </authorList>
    </citation>
    <scope>NUCLEOTIDE SEQUENCE</scope>
    <source>
        <strain evidence="1">TG3544</strain>
    </source>
</reference>
<keyword evidence="2" id="KW-1185">Reference proteome</keyword>
<accession>A0ACB8EMI3</accession>
<protein>
    <submittedName>
        <fullName evidence="1">Uncharacterized protein</fullName>
    </submittedName>
</protein>
<comment type="caution">
    <text evidence="1">The sequence shown here is derived from an EMBL/GenBank/DDBJ whole genome shotgun (WGS) entry which is preliminary data.</text>
</comment>
<sequence length="266" mass="30321">MVKLLLRSRTMTSFLAADGLRSSGTAHVRKRRAGSKMAAALAALGGRWLPVGLRGVRAYNARPLRLRLGGVYLPDPANPRTPAWQLEAAYEAKLYGRHGAASGVDPARLWLSPEQLAEEEAEERELCPSLREMEAALDARERQEEAQRRSREELIASRMAKMPQMIADWRREKQERRAKELEEKARRERLLAEARERLGYNVDHRSPQFQEMVQEMEKTRRKELKLQKKQRREQVLAKKAAEAAAAASQPSKEEEVQTISSTQQTT</sequence>
<organism evidence="1 2">
    <name type="scientific">Sphaerodactylus townsendi</name>
    <dbReference type="NCBI Taxonomy" id="933632"/>
    <lineage>
        <taxon>Eukaryota</taxon>
        <taxon>Metazoa</taxon>
        <taxon>Chordata</taxon>
        <taxon>Craniata</taxon>
        <taxon>Vertebrata</taxon>
        <taxon>Euteleostomi</taxon>
        <taxon>Lepidosauria</taxon>
        <taxon>Squamata</taxon>
        <taxon>Bifurcata</taxon>
        <taxon>Gekkota</taxon>
        <taxon>Sphaerodactylidae</taxon>
        <taxon>Sphaerodactylus</taxon>
    </lineage>
</organism>
<proteinExistence type="predicted"/>